<dbReference type="InterPro" id="IPR018136">
    <property type="entry name" value="Aconitase_4Fe-4S_BS"/>
</dbReference>
<organism evidence="21 22">
    <name type="scientific">Cryptococcus tetragattii IND107</name>
    <dbReference type="NCBI Taxonomy" id="1296105"/>
    <lineage>
        <taxon>Eukaryota</taxon>
        <taxon>Fungi</taxon>
        <taxon>Dikarya</taxon>
        <taxon>Basidiomycota</taxon>
        <taxon>Agaricomycotina</taxon>
        <taxon>Tremellomycetes</taxon>
        <taxon>Tremellales</taxon>
        <taxon>Cryptococcaceae</taxon>
        <taxon>Cryptococcus</taxon>
        <taxon>Cryptococcus gattii species complex</taxon>
    </lineage>
</organism>
<dbReference type="InterPro" id="IPR001030">
    <property type="entry name" value="Acoase/IPM_deHydtase_lsu_aba"/>
</dbReference>
<dbReference type="InterPro" id="IPR000573">
    <property type="entry name" value="AconitaseA/IPMdHydase_ssu_swvl"/>
</dbReference>
<dbReference type="InterPro" id="IPR036008">
    <property type="entry name" value="Aconitase_4Fe-4S_dom"/>
</dbReference>
<dbReference type="PRINTS" id="PR00415">
    <property type="entry name" value="ACONITASE"/>
</dbReference>
<dbReference type="PANTHER" id="PTHR43822:SF9">
    <property type="entry name" value="3-ISOPROPYLMALATE DEHYDRATASE"/>
    <property type="match status" value="1"/>
</dbReference>
<dbReference type="Pfam" id="PF00330">
    <property type="entry name" value="Aconitase"/>
    <property type="match status" value="1"/>
</dbReference>
<dbReference type="PIRSF" id="PIRSF001418">
    <property type="entry name" value="ACN"/>
    <property type="match status" value="1"/>
</dbReference>
<dbReference type="SUPFAM" id="SSF53732">
    <property type="entry name" value="Aconitase iron-sulfur domain"/>
    <property type="match status" value="1"/>
</dbReference>
<evidence type="ECO:0000256" key="16">
    <source>
        <dbReference type="ARBA" id="ARBA00031631"/>
    </source>
</evidence>
<evidence type="ECO:0000256" key="12">
    <source>
        <dbReference type="ARBA" id="ARBA00023004"/>
    </source>
</evidence>
<comment type="pathway">
    <text evidence="4 18">Amino-acid biosynthesis; L-leucine biosynthesis; L-leucine from 3-methyl-2-oxobutanoate: step 2/4.</text>
</comment>
<dbReference type="InterPro" id="IPR004430">
    <property type="entry name" value="3-IsopropMal_deHydase_lsu"/>
</dbReference>
<evidence type="ECO:0000256" key="8">
    <source>
        <dbReference type="ARBA" id="ARBA00022430"/>
    </source>
</evidence>
<dbReference type="InterPro" id="IPR050067">
    <property type="entry name" value="IPM_dehydratase_rel_enz"/>
</dbReference>
<evidence type="ECO:0000256" key="2">
    <source>
        <dbReference type="ARBA" id="ARBA00001966"/>
    </source>
</evidence>
<evidence type="ECO:0000256" key="13">
    <source>
        <dbReference type="ARBA" id="ARBA00023014"/>
    </source>
</evidence>
<dbReference type="EC" id="4.2.1.33" evidence="6 18"/>
<comment type="cofactor">
    <cofactor evidence="2">
        <name>[4Fe-4S] cluster</name>
        <dbReference type="ChEBI" id="CHEBI:49883"/>
    </cofactor>
</comment>
<evidence type="ECO:0000256" key="5">
    <source>
        <dbReference type="ARBA" id="ARBA00007185"/>
    </source>
</evidence>
<dbReference type="PROSITE" id="PS01244">
    <property type="entry name" value="ACONITASE_2"/>
    <property type="match status" value="1"/>
</dbReference>
<keyword evidence="11" id="KW-0479">Metal-binding</keyword>
<dbReference type="InterPro" id="IPR015931">
    <property type="entry name" value="Acnase/IPM_dHydase_lsu_aba_1/3"/>
</dbReference>
<keyword evidence="13" id="KW-0411">Iron-sulfur</keyword>
<gene>
    <name evidence="21" type="ORF">I308_102744</name>
</gene>
<dbReference type="Gene3D" id="3.30.499.10">
    <property type="entry name" value="Aconitase, domain 3"/>
    <property type="match status" value="2"/>
</dbReference>
<dbReference type="HAMAP" id="MF_01031">
    <property type="entry name" value="LeuD_type1"/>
    <property type="match status" value="1"/>
</dbReference>
<comment type="function">
    <text evidence="3 18">Catalyzes the isomerization between 2-isopropylmalate and 3-isopropylmalate, via the formation of 2-isopropylmaleate.</text>
</comment>
<evidence type="ECO:0000256" key="1">
    <source>
        <dbReference type="ARBA" id="ARBA00000491"/>
    </source>
</evidence>
<dbReference type="CDD" id="cd01583">
    <property type="entry name" value="IPMI"/>
    <property type="match status" value="1"/>
</dbReference>
<evidence type="ECO:0000313" key="22">
    <source>
        <dbReference type="Proteomes" id="UP000054399"/>
    </source>
</evidence>
<evidence type="ECO:0000313" key="21">
    <source>
        <dbReference type="EMBL" id="KAL0250564.1"/>
    </source>
</evidence>
<evidence type="ECO:0000256" key="18">
    <source>
        <dbReference type="PIRNR" id="PIRNR001418"/>
    </source>
</evidence>
<dbReference type="InterPro" id="IPR012235">
    <property type="entry name" value="3-IsopropMal_deHydtase_ssu/lsu"/>
</dbReference>
<keyword evidence="22" id="KW-1185">Reference proteome</keyword>
<evidence type="ECO:0000259" key="19">
    <source>
        <dbReference type="Pfam" id="PF00330"/>
    </source>
</evidence>
<keyword evidence="10 18" id="KW-0028">Amino-acid biosynthesis</keyword>
<dbReference type="PANTHER" id="PTHR43822">
    <property type="entry name" value="HOMOACONITASE, MITOCHONDRIAL-RELATED"/>
    <property type="match status" value="1"/>
</dbReference>
<dbReference type="NCBIfam" id="TIGR00170">
    <property type="entry name" value="leuC"/>
    <property type="match status" value="1"/>
</dbReference>
<dbReference type="InterPro" id="IPR015928">
    <property type="entry name" value="Aconitase/3IPM_dehydase_swvl"/>
</dbReference>
<protein>
    <recommendedName>
        <fullName evidence="7 18">3-isopropylmalate dehydratase</fullName>
        <ecNumber evidence="6 18">4.2.1.33</ecNumber>
    </recommendedName>
    <alternativeName>
        <fullName evidence="16 18">Alpha-IPM isomerase</fullName>
    </alternativeName>
    <alternativeName>
        <fullName evidence="17 18">Isopropylmalate isomerase</fullName>
    </alternativeName>
</protein>
<evidence type="ECO:0000256" key="9">
    <source>
        <dbReference type="ARBA" id="ARBA00022485"/>
    </source>
</evidence>
<dbReference type="NCBIfam" id="NF009116">
    <property type="entry name" value="PRK12466.1"/>
    <property type="match status" value="1"/>
</dbReference>
<evidence type="ECO:0000256" key="17">
    <source>
        <dbReference type="ARBA" id="ARBA00033368"/>
    </source>
</evidence>
<evidence type="ECO:0000256" key="7">
    <source>
        <dbReference type="ARBA" id="ARBA00014371"/>
    </source>
</evidence>
<reference evidence="21" key="1">
    <citation type="submission" date="2015-01" db="EMBL/GenBank/DDBJ databases">
        <authorList>
            <consortium name="The Broad Institute Genomics Platform"/>
            <person name="Cuomo C."/>
            <person name="Litvintseva A."/>
            <person name="Chen Y."/>
            <person name="Heitman J."/>
            <person name="Sun S."/>
            <person name="Springer D."/>
            <person name="Dromer F."/>
            <person name="Young S."/>
            <person name="Zeng Q."/>
            <person name="Gargeya S."/>
            <person name="Abouelleil A."/>
            <person name="Alvarado L."/>
            <person name="Chapman S.B."/>
            <person name="Gainer-Dewar J."/>
            <person name="Goldberg J."/>
            <person name="Griggs A."/>
            <person name="Gujja S."/>
            <person name="Hansen M."/>
            <person name="Howarth C."/>
            <person name="Imamovic A."/>
            <person name="Larimer J."/>
            <person name="Murphy C."/>
            <person name="Naylor J."/>
            <person name="Pearson M."/>
            <person name="Priest M."/>
            <person name="Roberts A."/>
            <person name="Saif S."/>
            <person name="Shea T."/>
            <person name="Sykes S."/>
            <person name="Wortman J."/>
            <person name="Nusbaum C."/>
            <person name="Birren B."/>
        </authorList>
    </citation>
    <scope>NUCLEOTIDE SEQUENCE</scope>
    <source>
        <strain evidence="21">IND107</strain>
    </source>
</reference>
<dbReference type="InterPro" id="IPR033941">
    <property type="entry name" value="IPMI_cat"/>
</dbReference>
<evidence type="ECO:0000256" key="15">
    <source>
        <dbReference type="ARBA" id="ARBA00023304"/>
    </source>
</evidence>
<keyword evidence="12" id="KW-0408">Iron</keyword>
<dbReference type="EMBL" id="ATAM02000004">
    <property type="protein sequence ID" value="KAL0250564.1"/>
    <property type="molecule type" value="Genomic_DNA"/>
</dbReference>
<accession>A0ABR3BUF7</accession>
<keyword evidence="9" id="KW-0004">4Fe-4S</keyword>
<evidence type="ECO:0000256" key="3">
    <source>
        <dbReference type="ARBA" id="ARBA00002695"/>
    </source>
</evidence>
<dbReference type="GeneID" id="91989600"/>
<comment type="catalytic activity">
    <reaction evidence="1 18">
        <text>(2R,3S)-3-isopropylmalate = (2S)-2-isopropylmalate</text>
        <dbReference type="Rhea" id="RHEA:32287"/>
        <dbReference type="ChEBI" id="CHEBI:1178"/>
        <dbReference type="ChEBI" id="CHEBI:35121"/>
        <dbReference type="EC" id="4.2.1.33"/>
    </reaction>
</comment>
<dbReference type="RefSeq" id="XP_066614751.1">
    <property type="nucleotide sequence ID" value="XM_066757282.1"/>
</dbReference>
<proteinExistence type="inferred from homology"/>
<name>A0ABR3BUF7_9TREE</name>
<dbReference type="NCBIfam" id="NF002458">
    <property type="entry name" value="PRK01641.1"/>
    <property type="match status" value="1"/>
</dbReference>
<reference evidence="21" key="2">
    <citation type="submission" date="2024-01" db="EMBL/GenBank/DDBJ databases">
        <title>Comparative genomics of Cryptococcus and Kwoniella reveals pathogenesis evolution and contrasting modes of karyotype evolution via chromosome fusion or intercentromeric recombination.</title>
        <authorList>
            <person name="Coelho M.A."/>
            <person name="David-Palma M."/>
            <person name="Shea T."/>
            <person name="Bowers K."/>
            <person name="Mcginley-Smith S."/>
            <person name="Mohammad A.W."/>
            <person name="Gnirke A."/>
            <person name="Yurkov A.M."/>
            <person name="Nowrousian M."/>
            <person name="Sun S."/>
            <person name="Cuomo C.A."/>
            <person name="Heitman J."/>
        </authorList>
    </citation>
    <scope>NUCLEOTIDE SEQUENCE</scope>
    <source>
        <strain evidence="21">IND107</strain>
    </source>
</reference>
<evidence type="ECO:0000256" key="6">
    <source>
        <dbReference type="ARBA" id="ARBA00011998"/>
    </source>
</evidence>
<evidence type="ECO:0000256" key="14">
    <source>
        <dbReference type="ARBA" id="ARBA00023239"/>
    </source>
</evidence>
<dbReference type="CDD" id="cd01577">
    <property type="entry name" value="IPMI_Swivel"/>
    <property type="match status" value="1"/>
</dbReference>
<evidence type="ECO:0000256" key="11">
    <source>
        <dbReference type="ARBA" id="ARBA00022723"/>
    </source>
</evidence>
<keyword evidence="15 18" id="KW-0100">Branched-chain amino acid biosynthesis</keyword>
<dbReference type="NCBIfam" id="NF004016">
    <property type="entry name" value="PRK05478.1"/>
    <property type="match status" value="1"/>
</dbReference>
<sequence>MPAPITTPRTLYDKVFDDHVVHSGEGDTLIYIDRHLVHEVTSPQAFEGLRNAGRQVRRPDCTLVTVDHNIPTISRKNFKNVNTFIGEADSRAQVAALEDNVKEFGLTYFGMSDKRQGIVHIIGPEQGFTLPGTTVCCGDSHTSTHGAFGALAFGIGTSEVEHILATQTLPQAKSKNMRINVEGTLAEGVSSKDIVLHIIGVIGTAGGTGCVIEFSGSTIRALSMEARMSICNMAIEGGARAGMIAPDEITFEYLKGRPLSPREGEEWDKAVEYWKTLKTDPGAKYDIEVEIKAEDIVPTLTWGTSPQDVVPITGVVPNPEDFPEAQRGNIVRALEYMGLTSGTPMEKVKIDKAFFGSCTNGRIEDMRSAARVILASEKNGGPSKVADGVYAMIVPGSGLVKQQAEAEGLDVIFKKAGFDWREAGCSMCLGMNPDQLKPGERCASTSNRNFEGRQGAGGRTHLMSPAMVAAASLTGYLTDVRTLMGTHINDDDGLKITSYFDYLTPVDVPARPAEPTEETEEGKTPVKAAAAGSAGLPKFNVLRGIAAPMWEANIDTDKIIPKQFLKTLLRTGLGKALFWPLRYDVRTNEEIPDFVLNKEPYRHASMIVCTGPNFGCGSSREHAPWALNDFGIRCVMAPSFGDIFKTNCFKNGMLPLQLPQADLDALYEDASAGLEITVDLENQVVVRPNGKPSIPFSVDPFRRHCLINGLDDIGLTLVHRDEIEKFEEKRTAVWPWLDGVGYAKKGQKVIAVPARKGVKKTDW</sequence>
<dbReference type="SUPFAM" id="SSF52016">
    <property type="entry name" value="LeuD/IlvD-like"/>
    <property type="match status" value="1"/>
</dbReference>
<dbReference type="Pfam" id="PF00694">
    <property type="entry name" value="Aconitase_C"/>
    <property type="match status" value="1"/>
</dbReference>
<evidence type="ECO:0000259" key="20">
    <source>
        <dbReference type="Pfam" id="PF00694"/>
    </source>
</evidence>
<dbReference type="NCBIfam" id="TIGR00171">
    <property type="entry name" value="leuD"/>
    <property type="match status" value="1"/>
</dbReference>
<evidence type="ECO:0000256" key="10">
    <source>
        <dbReference type="ARBA" id="ARBA00022605"/>
    </source>
</evidence>
<dbReference type="Proteomes" id="UP000054399">
    <property type="component" value="Unassembled WGS sequence"/>
</dbReference>
<comment type="similarity">
    <text evidence="5 18">Belongs to the aconitase/IPM isomerase family.</text>
</comment>
<feature type="domain" description="Aconitase A/isopropylmalate dehydratase small subunit swivel" evidence="20">
    <location>
        <begin position="538"/>
        <end position="660"/>
    </location>
</feature>
<keyword evidence="8 18" id="KW-0432">Leucine biosynthesis</keyword>
<dbReference type="InterPro" id="IPR033940">
    <property type="entry name" value="IPMI_Swivel"/>
</dbReference>
<feature type="domain" description="Aconitase/3-isopropylmalate dehydratase large subunit alpha/beta/alpha" evidence="19">
    <location>
        <begin position="13"/>
        <end position="475"/>
    </location>
</feature>
<dbReference type="InterPro" id="IPR004431">
    <property type="entry name" value="3-IsopropMal_deHydase_ssu"/>
</dbReference>
<dbReference type="Gene3D" id="3.20.19.10">
    <property type="entry name" value="Aconitase, domain 4"/>
    <property type="match status" value="1"/>
</dbReference>
<keyword evidence="14 18" id="KW-0456">Lyase</keyword>
<evidence type="ECO:0000256" key="4">
    <source>
        <dbReference type="ARBA" id="ARBA00004729"/>
    </source>
</evidence>
<comment type="caution">
    <text evidence="21">The sequence shown here is derived from an EMBL/GenBank/DDBJ whole genome shotgun (WGS) entry which is preliminary data.</text>
</comment>
<dbReference type="HAMAP" id="MF_01026">
    <property type="entry name" value="LeuC_type1"/>
    <property type="match status" value="1"/>
</dbReference>